<dbReference type="PANTHER" id="PTHR33026:SF7">
    <property type="entry name" value="OS03G0100275 PROTEIN"/>
    <property type="match status" value="1"/>
</dbReference>
<evidence type="ECO:0000313" key="3">
    <source>
        <dbReference type="EMBL" id="CAE05460.1"/>
    </source>
</evidence>
<organism evidence="2 4">
    <name type="scientific">Oryza sativa subsp. japonica</name>
    <name type="common">Rice</name>
    <dbReference type="NCBI Taxonomy" id="39947"/>
    <lineage>
        <taxon>Eukaryota</taxon>
        <taxon>Viridiplantae</taxon>
        <taxon>Streptophyta</taxon>
        <taxon>Embryophyta</taxon>
        <taxon>Tracheophyta</taxon>
        <taxon>Spermatophyta</taxon>
        <taxon>Magnoliopsida</taxon>
        <taxon>Liliopsida</taxon>
        <taxon>Poales</taxon>
        <taxon>Poaceae</taxon>
        <taxon>BOP clade</taxon>
        <taxon>Oryzoideae</taxon>
        <taxon>Oryzeae</taxon>
        <taxon>Oryzinae</taxon>
        <taxon>Oryza</taxon>
        <taxon>Oryza sativa</taxon>
    </lineage>
</organism>
<evidence type="ECO:0000313" key="2">
    <source>
        <dbReference type="EMBL" id="CAE02551.2"/>
    </source>
</evidence>
<feature type="domain" description="Transposase (putative) gypsy type" evidence="1">
    <location>
        <begin position="184"/>
        <end position="251"/>
    </location>
</feature>
<name>Q7X730_ORYSJ</name>
<dbReference type="PANTHER" id="PTHR33026">
    <property type="entry name" value="OS06G0360600 PROTEIN"/>
    <property type="match status" value="1"/>
</dbReference>
<sequence>MVGLGWLGTSWDPGSGCQFDLNHRRPWVKADVNEFRQSRFINIYMNVGNARKSYNMKEDVDSQINKCRFLRSEMKFLGCARSKKEVVTHMFILVQVLKARVISGKYDAVSLIIGPFSVFLLCHVPVNSGIRANPQPNCCLGSVYSNGGESGEGGGGGIPPLQALINWWEDVEEDFPTPNTNEIVVFLPFFQFRLGLPTGNFFQGLLHFHGINVHHLNPNSILQIAIFNYMCEGYYGIYPHFAFFCYLYQLKPQPGKKNPTVVGGSGI</sequence>
<reference evidence="4" key="3">
    <citation type="journal article" date="2008" name="Nucleic Acids Res.">
        <title>The rice annotation project database (RAP-DB): 2008 update.</title>
        <authorList>
            <consortium name="The rice annotation project (RAP)"/>
        </authorList>
    </citation>
    <scope>GENOME REANNOTATION</scope>
    <source>
        <strain evidence="4">cv. Nipponbare</strain>
    </source>
</reference>
<accession>Q7X730</accession>
<evidence type="ECO:0000313" key="4">
    <source>
        <dbReference type="Proteomes" id="UP000000763"/>
    </source>
</evidence>
<evidence type="ECO:0000259" key="1">
    <source>
        <dbReference type="Pfam" id="PF04195"/>
    </source>
</evidence>
<dbReference type="EMBL" id="AL663012">
    <property type="protein sequence ID" value="CAE02551.2"/>
    <property type="molecule type" value="Genomic_DNA"/>
</dbReference>
<reference evidence="2" key="1">
    <citation type="journal article" date="2002" name="Nature">
        <title>Sequence and analysis of rice chromosome 4.</title>
        <authorList>
            <person name="Feng Q."/>
            <person name="Zhang Y."/>
            <person name="Hao P."/>
            <person name="Wang S."/>
            <person name="Fu G."/>
            <person name="Huang Y."/>
            <person name="Li Y."/>
            <person name="Zhu J."/>
            <person name="Liu Y."/>
            <person name="Hu X."/>
            <person name="Jia P."/>
            <person name="Zhang Y."/>
            <person name="Zhao Q."/>
            <person name="Ying K."/>
            <person name="Yu S."/>
            <person name="Tang Y."/>
            <person name="Weng Q."/>
            <person name="Zhang L."/>
            <person name="Lu Y."/>
            <person name="Mu J."/>
            <person name="Lu Y."/>
            <person name="Zhang L.S."/>
            <person name="Yu Z."/>
            <person name="Fan D."/>
            <person name="Liu X."/>
            <person name="Lu T."/>
            <person name="Li C."/>
            <person name="Wu Y."/>
            <person name="Sun T."/>
            <person name="Lei H."/>
            <person name="Li T."/>
            <person name="Hu H."/>
            <person name="Guan J."/>
            <person name="Wu M."/>
            <person name="Zhang R."/>
            <person name="Zhou B."/>
            <person name="Chen Z."/>
            <person name="Chen L."/>
            <person name="Jin Z."/>
            <person name="Wang R."/>
            <person name="Yin H."/>
            <person name="Cai Z."/>
            <person name="Ren S."/>
            <person name="Lv G."/>
            <person name="Gu W."/>
            <person name="Zhu G."/>
            <person name="Tu Y."/>
            <person name="Jia J."/>
            <person name="Zhang Y."/>
            <person name="Chen J."/>
            <person name="Kang H."/>
            <person name="Chen X."/>
            <person name="Shao C."/>
            <person name="Sun Y."/>
            <person name="Hu Q."/>
            <person name="Zhang X."/>
            <person name="Zhang W."/>
            <person name="Wang L."/>
            <person name="Ding C."/>
            <person name="Sheng H."/>
            <person name="Gu J."/>
            <person name="Chen S."/>
            <person name="Ni L."/>
            <person name="Zhu F."/>
            <person name="Chen W."/>
            <person name="Lan L."/>
            <person name="Lai Y."/>
            <person name="Cheng Z."/>
            <person name="Gu M."/>
            <person name="Jiang J."/>
            <person name="Li J."/>
            <person name="Hong G."/>
            <person name="Xue Y."/>
            <person name="Han B."/>
        </authorList>
    </citation>
    <scope>NUCLEOTIDE SEQUENCE</scope>
</reference>
<gene>
    <name evidence="3" type="ORF">OSJNBb0012A12.2</name>
    <name evidence="2" type="ORF">OSJNBb0069N01.22</name>
</gene>
<dbReference type="AlphaFoldDB" id="Q7X730"/>
<dbReference type="Pfam" id="PF04195">
    <property type="entry name" value="Transposase_28"/>
    <property type="match status" value="1"/>
</dbReference>
<proteinExistence type="predicted"/>
<protein>
    <submittedName>
        <fullName evidence="3">OSJNBb0012A12.2 protein</fullName>
    </submittedName>
    <submittedName>
        <fullName evidence="2">OSJNBb0069N01.22 protein</fullName>
    </submittedName>
</protein>
<reference evidence="4" key="2">
    <citation type="journal article" date="2005" name="Nature">
        <title>The map-based sequence of the rice genome.</title>
        <authorList>
            <consortium name="International rice genome sequencing project (IRGSP)"/>
            <person name="Matsumoto T."/>
            <person name="Wu J."/>
            <person name="Kanamori H."/>
            <person name="Katayose Y."/>
            <person name="Fujisawa M."/>
            <person name="Namiki N."/>
            <person name="Mizuno H."/>
            <person name="Yamamoto K."/>
            <person name="Antonio B.A."/>
            <person name="Baba T."/>
            <person name="Sakata K."/>
            <person name="Nagamura Y."/>
            <person name="Aoki H."/>
            <person name="Arikawa K."/>
            <person name="Arita K."/>
            <person name="Bito T."/>
            <person name="Chiden Y."/>
            <person name="Fujitsuka N."/>
            <person name="Fukunaka R."/>
            <person name="Hamada M."/>
            <person name="Harada C."/>
            <person name="Hayashi A."/>
            <person name="Hijishita S."/>
            <person name="Honda M."/>
            <person name="Hosokawa S."/>
            <person name="Ichikawa Y."/>
            <person name="Idonuma A."/>
            <person name="Iijima M."/>
            <person name="Ikeda M."/>
            <person name="Ikeno M."/>
            <person name="Ito K."/>
            <person name="Ito S."/>
            <person name="Ito T."/>
            <person name="Ito Y."/>
            <person name="Ito Y."/>
            <person name="Iwabuchi A."/>
            <person name="Kamiya K."/>
            <person name="Karasawa W."/>
            <person name="Kurita K."/>
            <person name="Katagiri S."/>
            <person name="Kikuta A."/>
            <person name="Kobayashi H."/>
            <person name="Kobayashi N."/>
            <person name="Machita K."/>
            <person name="Maehara T."/>
            <person name="Masukawa M."/>
            <person name="Mizubayashi T."/>
            <person name="Mukai Y."/>
            <person name="Nagasaki H."/>
            <person name="Nagata Y."/>
            <person name="Naito S."/>
            <person name="Nakashima M."/>
            <person name="Nakama Y."/>
            <person name="Nakamichi Y."/>
            <person name="Nakamura M."/>
            <person name="Meguro A."/>
            <person name="Negishi M."/>
            <person name="Ohta I."/>
            <person name="Ohta T."/>
            <person name="Okamoto M."/>
            <person name="Ono N."/>
            <person name="Saji S."/>
            <person name="Sakaguchi M."/>
            <person name="Sakai K."/>
            <person name="Shibata M."/>
            <person name="Shimokawa T."/>
            <person name="Song J."/>
            <person name="Takazaki Y."/>
            <person name="Terasawa K."/>
            <person name="Tsugane M."/>
            <person name="Tsuji K."/>
            <person name="Ueda S."/>
            <person name="Waki K."/>
            <person name="Yamagata H."/>
            <person name="Yamamoto M."/>
            <person name="Yamamoto S."/>
            <person name="Yamane H."/>
            <person name="Yoshiki S."/>
            <person name="Yoshihara R."/>
            <person name="Yukawa K."/>
            <person name="Zhong H."/>
            <person name="Yano M."/>
            <person name="Yuan Q."/>
            <person name="Ouyang S."/>
            <person name="Liu J."/>
            <person name="Jones K.M."/>
            <person name="Gansberger K."/>
            <person name="Moffat K."/>
            <person name="Hill J."/>
            <person name="Bera J."/>
            <person name="Fadrosh D."/>
            <person name="Jin S."/>
            <person name="Johri S."/>
            <person name="Kim M."/>
            <person name="Overton L."/>
            <person name="Reardon M."/>
            <person name="Tsitrin T."/>
            <person name="Vuong H."/>
            <person name="Weaver B."/>
            <person name="Ciecko A."/>
            <person name="Tallon L."/>
            <person name="Jackson J."/>
            <person name="Pai G."/>
            <person name="Aken S.V."/>
            <person name="Utterback T."/>
            <person name="Reidmuller S."/>
            <person name="Feldblyum T."/>
            <person name="Hsiao J."/>
            <person name="Zismann V."/>
            <person name="Iobst S."/>
            <person name="de Vazeille A.R."/>
            <person name="Buell C.R."/>
            <person name="Ying K."/>
            <person name="Li Y."/>
            <person name="Lu T."/>
            <person name="Huang Y."/>
            <person name="Zhao Q."/>
            <person name="Feng Q."/>
            <person name="Zhang L."/>
            <person name="Zhu J."/>
            <person name="Weng Q."/>
            <person name="Mu J."/>
            <person name="Lu Y."/>
            <person name="Fan D."/>
            <person name="Liu Y."/>
            <person name="Guan J."/>
            <person name="Zhang Y."/>
            <person name="Yu S."/>
            <person name="Liu X."/>
            <person name="Zhang Y."/>
            <person name="Hong G."/>
            <person name="Han B."/>
            <person name="Choisne N."/>
            <person name="Demange N."/>
            <person name="Orjeda G."/>
            <person name="Samain S."/>
            <person name="Cattolico L."/>
            <person name="Pelletier E."/>
            <person name="Couloux A."/>
            <person name="Segurens B."/>
            <person name="Wincker P."/>
            <person name="D'Hont A."/>
            <person name="Scarpelli C."/>
            <person name="Weissenbach J."/>
            <person name="Salanoubat M."/>
            <person name="Quetier F."/>
            <person name="Yu Y."/>
            <person name="Kim H.R."/>
            <person name="Rambo T."/>
            <person name="Currie J."/>
            <person name="Collura K."/>
            <person name="Luo M."/>
            <person name="Yang T."/>
            <person name="Ammiraju J.S.S."/>
            <person name="Engler F."/>
            <person name="Soderlund C."/>
            <person name="Wing R.A."/>
            <person name="Palmer L.E."/>
            <person name="de la Bastide M."/>
            <person name="Spiegel L."/>
            <person name="Nascimento L."/>
            <person name="Zutavern T."/>
            <person name="O'Shaughnessy A."/>
            <person name="Dike S."/>
            <person name="Dedhia N."/>
            <person name="Preston R."/>
            <person name="Balija V."/>
            <person name="McCombie W.R."/>
            <person name="Chow T."/>
            <person name="Chen H."/>
            <person name="Chung M."/>
            <person name="Chen C."/>
            <person name="Shaw J."/>
            <person name="Wu H."/>
            <person name="Hsiao K."/>
            <person name="Chao Y."/>
            <person name="Chu M."/>
            <person name="Cheng C."/>
            <person name="Hour A."/>
            <person name="Lee P."/>
            <person name="Lin S."/>
            <person name="Lin Y."/>
            <person name="Liou J."/>
            <person name="Liu S."/>
            <person name="Hsing Y."/>
            <person name="Raghuvanshi S."/>
            <person name="Mohanty A."/>
            <person name="Bharti A.K."/>
            <person name="Gaur A."/>
            <person name="Gupta V."/>
            <person name="Kumar D."/>
            <person name="Ravi V."/>
            <person name="Vij S."/>
            <person name="Kapur A."/>
            <person name="Khurana P."/>
            <person name="Khurana P."/>
            <person name="Khurana J.P."/>
            <person name="Tyagi A.K."/>
            <person name="Gaikwad K."/>
            <person name="Singh A."/>
            <person name="Dalal V."/>
            <person name="Srivastava S."/>
            <person name="Dixit A."/>
            <person name="Pal A.K."/>
            <person name="Ghazi I.A."/>
            <person name="Yadav M."/>
            <person name="Pandit A."/>
            <person name="Bhargava A."/>
            <person name="Sureshbabu K."/>
            <person name="Batra K."/>
            <person name="Sharma T.R."/>
            <person name="Mohapatra T."/>
            <person name="Singh N.K."/>
            <person name="Messing J."/>
            <person name="Nelson A.B."/>
            <person name="Fuks G."/>
            <person name="Kavchok S."/>
            <person name="Keizer G."/>
            <person name="Linton E."/>
            <person name="Llaca V."/>
            <person name="Song R."/>
            <person name="Tanyolac B."/>
            <person name="Young S."/>
            <person name="Ho-Il K."/>
            <person name="Hahn J.H."/>
            <person name="Sangsakoo G."/>
            <person name="Vanavichit A."/>
            <person name="de Mattos Luiz.A.T."/>
            <person name="Zimmer P.D."/>
            <person name="Malone G."/>
            <person name="Dellagostin O."/>
            <person name="de Oliveira A.C."/>
            <person name="Bevan M."/>
            <person name="Bancroft I."/>
            <person name="Minx P."/>
            <person name="Cordum H."/>
            <person name="Wilson R."/>
            <person name="Cheng Z."/>
            <person name="Jin W."/>
            <person name="Jiang J."/>
            <person name="Leong S.A."/>
            <person name="Iwama H."/>
            <person name="Gojobori T."/>
            <person name="Itoh T."/>
            <person name="Niimura Y."/>
            <person name="Fujii Y."/>
            <person name="Habara T."/>
            <person name="Sakai H."/>
            <person name="Sato Y."/>
            <person name="Wilson G."/>
            <person name="Kumar K."/>
            <person name="McCouch S."/>
            <person name="Juretic N."/>
            <person name="Hoen D."/>
            <person name="Wright S."/>
            <person name="Bruskiewich R."/>
            <person name="Bureau T."/>
            <person name="Miyao A."/>
            <person name="Hirochika H."/>
            <person name="Nishikawa T."/>
            <person name="Kadowaki K."/>
            <person name="Sugiura M."/>
            <person name="Burr B."/>
            <person name="Sasaki T."/>
        </authorList>
    </citation>
    <scope>NUCLEOTIDE SEQUENCE [LARGE SCALE GENOMIC DNA]</scope>
    <source>
        <strain evidence="4">cv. Nipponbare</strain>
    </source>
</reference>
<dbReference type="InterPro" id="IPR007321">
    <property type="entry name" value="Transposase_28"/>
</dbReference>
<dbReference type="Proteomes" id="UP000000763">
    <property type="component" value="Chromosome 4"/>
</dbReference>
<dbReference type="EMBL" id="AL731618">
    <property type="protein sequence ID" value="CAE05460.1"/>
    <property type="molecule type" value="Genomic_DNA"/>
</dbReference>